<keyword evidence="2 6" id="KW-0812">Transmembrane</keyword>
<evidence type="ECO:0000313" key="9">
    <source>
        <dbReference type="Proteomes" id="UP000567885"/>
    </source>
</evidence>
<proteinExistence type="inferred from homology"/>
<evidence type="ECO:0000256" key="3">
    <source>
        <dbReference type="ARBA" id="ARBA00022989"/>
    </source>
</evidence>
<dbReference type="GO" id="GO:0016020">
    <property type="term" value="C:membrane"/>
    <property type="evidence" value="ECO:0007669"/>
    <property type="project" value="UniProtKB-SubCell"/>
</dbReference>
<feature type="transmembrane region" description="Helical" evidence="6">
    <location>
        <begin position="227"/>
        <end position="248"/>
    </location>
</feature>
<dbReference type="AlphaFoldDB" id="A0A8H5X1V7"/>
<evidence type="ECO:0000256" key="1">
    <source>
        <dbReference type="ARBA" id="ARBA00004141"/>
    </source>
</evidence>
<feature type="transmembrane region" description="Helical" evidence="6">
    <location>
        <begin position="146"/>
        <end position="166"/>
    </location>
</feature>
<feature type="transmembrane region" description="Helical" evidence="6">
    <location>
        <begin position="112"/>
        <end position="134"/>
    </location>
</feature>
<evidence type="ECO:0000256" key="6">
    <source>
        <dbReference type="SAM" id="Phobius"/>
    </source>
</evidence>
<feature type="domain" description="Rhodopsin" evidence="7">
    <location>
        <begin position="58"/>
        <end position="292"/>
    </location>
</feature>
<evidence type="ECO:0000313" key="8">
    <source>
        <dbReference type="EMBL" id="KAF5679250.1"/>
    </source>
</evidence>
<dbReference type="Proteomes" id="UP000567885">
    <property type="component" value="Unassembled WGS sequence"/>
</dbReference>
<feature type="transmembrane region" description="Helical" evidence="6">
    <location>
        <begin position="186"/>
        <end position="215"/>
    </location>
</feature>
<evidence type="ECO:0000256" key="2">
    <source>
        <dbReference type="ARBA" id="ARBA00022692"/>
    </source>
</evidence>
<feature type="transmembrane region" description="Helical" evidence="6">
    <location>
        <begin position="28"/>
        <end position="50"/>
    </location>
</feature>
<comment type="similarity">
    <text evidence="5">Belongs to the SAT4 family.</text>
</comment>
<organism evidence="8 9">
    <name type="scientific">Fusarium heterosporum</name>
    <dbReference type="NCBI Taxonomy" id="42747"/>
    <lineage>
        <taxon>Eukaryota</taxon>
        <taxon>Fungi</taxon>
        <taxon>Dikarya</taxon>
        <taxon>Ascomycota</taxon>
        <taxon>Pezizomycotina</taxon>
        <taxon>Sordariomycetes</taxon>
        <taxon>Hypocreomycetidae</taxon>
        <taxon>Hypocreales</taxon>
        <taxon>Nectriaceae</taxon>
        <taxon>Fusarium</taxon>
        <taxon>Fusarium heterosporum species complex</taxon>
    </lineage>
</organism>
<comment type="caution">
    <text evidence="8">The sequence shown here is derived from an EMBL/GenBank/DDBJ whole genome shotgun (WGS) entry which is preliminary data.</text>
</comment>
<sequence length="372" mass="41006">MAESMTGEQISALAYGLEPLKPQDLGPAVQGFAISFGIVSVIVVCLRIYVRAGYSGVAPRLLGLEDYMTILATLLLIPAVVFAVLAAEYGVGCRDANLPSPLYLVRASEYQVYWEIFYFTASTVIKCAIGFTCIRLDDRRRVVYPIYINMAIMVIITILALTFVFANCKPFAATWNPGLGTCQKKISLQLVSYIVSAIQMATDWVCATIPCFIVAGLQMSRRRKVSVIAILGLGVSASAATCVRMPYLKYYDTVKYPNDIAYHFGVVSITSNVECCLGIIACSLPPLRKLFRFYYGSSHERSHKYTEESDDPLNNSGPSVRLDSLTGCKGGFHASARSPRYKDIETDDDHSSSKGIMCRKEVCVRSTTDVRR</sequence>
<accession>A0A8H5X1V7</accession>
<protein>
    <submittedName>
        <fullName evidence="8">Integral membrane protein</fullName>
    </submittedName>
</protein>
<keyword evidence="4 6" id="KW-0472">Membrane</keyword>
<dbReference type="EMBL" id="JAAGWQ010000013">
    <property type="protein sequence ID" value="KAF5679250.1"/>
    <property type="molecule type" value="Genomic_DNA"/>
</dbReference>
<dbReference type="InterPro" id="IPR052337">
    <property type="entry name" value="SAT4-like"/>
</dbReference>
<evidence type="ECO:0000259" key="7">
    <source>
        <dbReference type="Pfam" id="PF20684"/>
    </source>
</evidence>
<dbReference type="PANTHER" id="PTHR33048">
    <property type="entry name" value="PTH11-LIKE INTEGRAL MEMBRANE PROTEIN (AFU_ORTHOLOGUE AFUA_5G11245)"/>
    <property type="match status" value="1"/>
</dbReference>
<evidence type="ECO:0000256" key="4">
    <source>
        <dbReference type="ARBA" id="ARBA00023136"/>
    </source>
</evidence>
<feature type="transmembrane region" description="Helical" evidence="6">
    <location>
        <begin position="260"/>
        <end position="284"/>
    </location>
</feature>
<name>A0A8H5X1V7_FUSHE</name>
<dbReference type="Pfam" id="PF20684">
    <property type="entry name" value="Fung_rhodopsin"/>
    <property type="match status" value="1"/>
</dbReference>
<dbReference type="OrthoDB" id="3897607at2759"/>
<comment type="subcellular location">
    <subcellularLocation>
        <location evidence="1">Membrane</location>
        <topology evidence="1">Multi-pass membrane protein</topology>
    </subcellularLocation>
</comment>
<evidence type="ECO:0000256" key="5">
    <source>
        <dbReference type="ARBA" id="ARBA00038359"/>
    </source>
</evidence>
<gene>
    <name evidence="8" type="ORF">FHETE_991</name>
</gene>
<keyword evidence="9" id="KW-1185">Reference proteome</keyword>
<dbReference type="InterPro" id="IPR049326">
    <property type="entry name" value="Rhodopsin_dom_fungi"/>
</dbReference>
<dbReference type="PANTHER" id="PTHR33048:SF31">
    <property type="entry name" value="INTEGRAL MEMBRANE PROTEIN"/>
    <property type="match status" value="1"/>
</dbReference>
<feature type="transmembrane region" description="Helical" evidence="6">
    <location>
        <begin position="70"/>
        <end position="92"/>
    </location>
</feature>
<reference evidence="8 9" key="1">
    <citation type="submission" date="2020-05" db="EMBL/GenBank/DDBJ databases">
        <title>Identification and distribution of gene clusters putatively required for synthesis of sphingolipid metabolism inhibitors in phylogenetically diverse species of the filamentous fungus Fusarium.</title>
        <authorList>
            <person name="Kim H.-S."/>
            <person name="Busman M."/>
            <person name="Brown D.W."/>
            <person name="Divon H."/>
            <person name="Uhlig S."/>
            <person name="Proctor R.H."/>
        </authorList>
    </citation>
    <scope>NUCLEOTIDE SEQUENCE [LARGE SCALE GENOMIC DNA]</scope>
    <source>
        <strain evidence="8 9">NRRL 20693</strain>
    </source>
</reference>
<keyword evidence="3 6" id="KW-1133">Transmembrane helix</keyword>